<dbReference type="KEGG" id="vg:10894627"/>
<organism evidence="1 2">
    <name type="scientific">Pantoea phage LIMEzero</name>
    <dbReference type="NCBI Taxonomy" id="943335"/>
    <lineage>
        <taxon>Viruses</taxon>
        <taxon>Duplodnaviria</taxon>
        <taxon>Heunggongvirae</taxon>
        <taxon>Uroviricota</taxon>
        <taxon>Caudoviricetes</taxon>
        <taxon>Autographivirales</taxon>
        <taxon>Autoscriptoviridae</taxon>
        <taxon>Stentvirinae</taxon>
        <taxon>Waewaevirus</taxon>
        <taxon>Waewaevirus limezero</taxon>
    </lineage>
</organism>
<dbReference type="OrthoDB" id="11867at10239"/>
<sequence>MRYFYSATTKGFYLDEISEPPTDAVEISEATWLSYTQPDEGKYLVWGDNGPTLDLITGES</sequence>
<accession>F4N9V0</accession>
<protein>
    <recommendedName>
        <fullName evidence="3">Tail fiber assembly protein</fullName>
    </recommendedName>
</protein>
<reference evidence="2" key="1">
    <citation type="journal article" date="2011" name="Appl. Environ. Microbiol.">
        <title>Bacteriophages LIMElight and LIMEzero of Pantoea agglomerans, belonging to the "phiKMV-like viruses".</title>
        <authorList>
            <person name="Adriaenssens E.M."/>
            <person name="Ceyssens P.J."/>
            <person name="Dunon V."/>
            <person name="Ackermann H.W."/>
            <person name="Van Vaerenbergh J."/>
            <person name="Maes M."/>
            <person name="De Proft M."/>
            <person name="Lavigne R."/>
        </authorList>
    </citation>
    <scope>NUCLEOTIDE SEQUENCE [LARGE SCALE GENOMIC DNA]</scope>
</reference>
<evidence type="ECO:0008006" key="3">
    <source>
        <dbReference type="Google" id="ProtNLM"/>
    </source>
</evidence>
<dbReference type="GeneID" id="10894627"/>
<dbReference type="EMBL" id="FR751545">
    <property type="protein sequence ID" value="CBY88578.1"/>
    <property type="molecule type" value="Genomic_DNA"/>
</dbReference>
<evidence type="ECO:0000313" key="2">
    <source>
        <dbReference type="Proteomes" id="UP000008465"/>
    </source>
</evidence>
<keyword evidence="2" id="KW-1185">Reference proteome</keyword>
<name>F4N9V0_9CAUD</name>
<dbReference type="RefSeq" id="YP_004539120.1">
    <property type="nucleotide sequence ID" value="NC_015585.1"/>
</dbReference>
<evidence type="ECO:0000313" key="1">
    <source>
        <dbReference type="EMBL" id="CBY88578.1"/>
    </source>
</evidence>
<proteinExistence type="predicted"/>
<dbReference type="Proteomes" id="UP000008465">
    <property type="component" value="Segment"/>
</dbReference>